<dbReference type="GO" id="GO:0008694">
    <property type="term" value="F:4-hydroxy-3-polyprenylbenzoate decarboxylase activity"/>
    <property type="evidence" value="ECO:0007669"/>
    <property type="project" value="TreeGrafter"/>
</dbReference>
<organism evidence="4 5">
    <name type="scientific">Desulfosporosinus acididurans</name>
    <dbReference type="NCBI Taxonomy" id="476652"/>
    <lineage>
        <taxon>Bacteria</taxon>
        <taxon>Bacillati</taxon>
        <taxon>Bacillota</taxon>
        <taxon>Clostridia</taxon>
        <taxon>Eubacteriales</taxon>
        <taxon>Desulfitobacteriaceae</taxon>
        <taxon>Desulfosporosinus</taxon>
    </lineage>
</organism>
<dbReference type="AlphaFoldDB" id="A0A0J1FWH2"/>
<protein>
    <submittedName>
        <fullName evidence="4">Phenolic acid decarboxylase subunit C</fullName>
        <ecNumber evidence="4">4.1.1.-</ecNumber>
        <ecNumber evidence="4">4.1.1.61</ecNumber>
    </submittedName>
</protein>
<evidence type="ECO:0000259" key="3">
    <source>
        <dbReference type="Pfam" id="PF20696"/>
    </source>
</evidence>
<feature type="domain" description="3-octaprenyl-4-hydroxybenzoate carboxy-lyase-like N-terminal" evidence="2">
    <location>
        <begin position="11"/>
        <end position="84"/>
    </location>
</feature>
<dbReference type="Gene3D" id="3.40.1670.10">
    <property type="entry name" value="UbiD C-terminal domain-like"/>
    <property type="match status" value="1"/>
</dbReference>
<sequence>MVVNSLRSWLHQLRQEGKLKYVNREVDRRYELAAVSKKADGLYCLQFNHVRGSNIPVVTNIAHSRDLIALALGVRKEKLAEHFAWAQGHPGQCQLIPPGQAPVKSKIMQPDLRSLPIVIHHEKDGGAFITAGLLIAKDPETGIRNVSIHRLQMFSPKHLGILMLPRHLRQIYQKAEAMNVPLDIAIVIGVDPIPLLASQAQVPLGYDEFAVAAALYGQPFPMVRCETVNLEVPAQAEIVLEGRMLPHVRHMEGPFGEFPKTYTPSYPKPMIELTAMTTRNNPIYHTIVPASNEHFLIGGIPREGGLFETMSKTVTCVRHVRFTPGGTCRFHAIVSIAKKSDEEPKNAILAAINGSQDIKHIVIVDQDINIFNNLDVEWAIATRTQAARDVIIARDLPGNLLDPSARNSISDKMGIDATVPLGHYERFAKMHIPGEEKIVLNNYLSN</sequence>
<dbReference type="GO" id="GO:0018799">
    <property type="term" value="F:4-hydroxybenzoate decarboxylase activity"/>
    <property type="evidence" value="ECO:0007669"/>
    <property type="project" value="UniProtKB-EC"/>
</dbReference>
<dbReference type="InterPro" id="IPR049383">
    <property type="entry name" value="UbiD-like_N"/>
</dbReference>
<dbReference type="InterPro" id="IPR048304">
    <property type="entry name" value="UbiD_Rift_dom"/>
</dbReference>
<dbReference type="Pfam" id="PF20696">
    <property type="entry name" value="UbiD_C"/>
    <property type="match status" value="1"/>
</dbReference>
<dbReference type="GO" id="GO:0005829">
    <property type="term" value="C:cytosol"/>
    <property type="evidence" value="ECO:0007669"/>
    <property type="project" value="TreeGrafter"/>
</dbReference>
<dbReference type="RefSeq" id="WP_047808033.1">
    <property type="nucleotide sequence ID" value="NZ_LDZY01000001.1"/>
</dbReference>
<evidence type="ECO:0000259" key="1">
    <source>
        <dbReference type="Pfam" id="PF01977"/>
    </source>
</evidence>
<comment type="caution">
    <text evidence="4">The sequence shown here is derived from an EMBL/GenBank/DDBJ whole genome shotgun (WGS) entry which is preliminary data.</text>
</comment>
<accession>A0A0J1FWH2</accession>
<feature type="domain" description="3-octaprenyl-4-hydroxybenzoate carboxy-lyase-like Rift-related" evidence="1">
    <location>
        <begin position="100"/>
        <end position="290"/>
    </location>
</feature>
<keyword evidence="5" id="KW-1185">Reference proteome</keyword>
<keyword evidence="4" id="KW-0456">Lyase</keyword>
<dbReference type="PANTHER" id="PTHR30108:SF17">
    <property type="entry name" value="FERULIC ACID DECARBOXYLASE 1"/>
    <property type="match status" value="1"/>
</dbReference>
<evidence type="ECO:0000259" key="2">
    <source>
        <dbReference type="Pfam" id="PF20695"/>
    </source>
</evidence>
<evidence type="ECO:0000313" key="5">
    <source>
        <dbReference type="Proteomes" id="UP000036356"/>
    </source>
</evidence>
<dbReference type="EC" id="4.1.1.-" evidence="4"/>
<dbReference type="PANTHER" id="PTHR30108">
    <property type="entry name" value="3-OCTAPRENYL-4-HYDROXYBENZOATE CARBOXY-LYASE-RELATED"/>
    <property type="match status" value="1"/>
</dbReference>
<dbReference type="NCBIfam" id="TIGR00148">
    <property type="entry name" value="UbiD family decarboxylase"/>
    <property type="match status" value="1"/>
</dbReference>
<dbReference type="InterPro" id="IPR049381">
    <property type="entry name" value="UbiD-like_C"/>
</dbReference>
<feature type="domain" description="3-octaprenyl-4-hydroxybenzoate carboxy-lyase-like C-terminal" evidence="3">
    <location>
        <begin position="297"/>
        <end position="417"/>
    </location>
</feature>
<reference evidence="4 5" key="1">
    <citation type="submission" date="2015-06" db="EMBL/GenBank/DDBJ databases">
        <title>Draft genome of the moderately acidophilic sulfate reducer Candidatus Desulfosporosinus acididurans strain M1.</title>
        <authorList>
            <person name="Poehlein A."/>
            <person name="Petzsch P."/>
            <person name="Johnson B.D."/>
            <person name="Schloemann M."/>
            <person name="Daniel R."/>
            <person name="Muehling M."/>
        </authorList>
    </citation>
    <scope>NUCLEOTIDE SEQUENCE [LARGE SCALE GENOMIC DNA]</scope>
    <source>
        <strain evidence="4 5">M1</strain>
    </source>
</reference>
<dbReference type="Pfam" id="PF01977">
    <property type="entry name" value="UbiD"/>
    <property type="match status" value="1"/>
</dbReference>
<dbReference type="SUPFAM" id="SSF50475">
    <property type="entry name" value="FMN-binding split barrel"/>
    <property type="match status" value="1"/>
</dbReference>
<dbReference type="Proteomes" id="UP000036356">
    <property type="component" value="Unassembled WGS sequence"/>
</dbReference>
<dbReference type="Pfam" id="PF20695">
    <property type="entry name" value="UbiD_N"/>
    <property type="match status" value="1"/>
</dbReference>
<evidence type="ECO:0000313" key="4">
    <source>
        <dbReference type="EMBL" id="KLU67642.1"/>
    </source>
</evidence>
<dbReference type="EMBL" id="LDZY01000001">
    <property type="protein sequence ID" value="KLU67642.1"/>
    <property type="molecule type" value="Genomic_DNA"/>
</dbReference>
<name>A0A0J1FWH2_9FIRM</name>
<dbReference type="SUPFAM" id="SSF143968">
    <property type="entry name" value="UbiD C-terminal domain-like"/>
    <property type="match status" value="1"/>
</dbReference>
<dbReference type="PATRIC" id="fig|476652.3.peg.38"/>
<dbReference type="InterPro" id="IPR002830">
    <property type="entry name" value="UbiD"/>
</dbReference>
<proteinExistence type="predicted"/>
<dbReference type="EC" id="4.1.1.61" evidence="4"/>
<gene>
    <name evidence="4" type="primary">bsdC_1</name>
    <name evidence="4" type="ORF">DEAC_c00360</name>
</gene>
<dbReference type="STRING" id="476652.DEAC_c00360"/>
<dbReference type="GO" id="GO:0006744">
    <property type="term" value="P:ubiquinone biosynthetic process"/>
    <property type="evidence" value="ECO:0007669"/>
    <property type="project" value="TreeGrafter"/>
</dbReference>